<gene>
    <name evidence="2" type="ORF">GCM10007315_05060</name>
</gene>
<feature type="region of interest" description="Disordered" evidence="1">
    <location>
        <begin position="47"/>
        <end position="74"/>
    </location>
</feature>
<organism evidence="2 3">
    <name type="scientific">Neogemmobacter tilapiae</name>
    <dbReference type="NCBI Taxonomy" id="875041"/>
    <lineage>
        <taxon>Bacteria</taxon>
        <taxon>Pseudomonadati</taxon>
        <taxon>Pseudomonadota</taxon>
        <taxon>Alphaproteobacteria</taxon>
        <taxon>Rhodobacterales</taxon>
        <taxon>Paracoccaceae</taxon>
        <taxon>Neogemmobacter</taxon>
    </lineage>
</organism>
<dbReference type="AlphaFoldDB" id="A0A918WHC1"/>
<proteinExistence type="predicted"/>
<feature type="compositionally biased region" description="Basic and acidic residues" evidence="1">
    <location>
        <begin position="65"/>
        <end position="74"/>
    </location>
</feature>
<evidence type="ECO:0000313" key="3">
    <source>
        <dbReference type="Proteomes" id="UP000638981"/>
    </source>
</evidence>
<evidence type="ECO:0000256" key="1">
    <source>
        <dbReference type="SAM" id="MobiDB-lite"/>
    </source>
</evidence>
<dbReference type="Proteomes" id="UP000638981">
    <property type="component" value="Unassembled WGS sequence"/>
</dbReference>
<evidence type="ECO:0000313" key="2">
    <source>
        <dbReference type="EMBL" id="GHC46366.1"/>
    </source>
</evidence>
<keyword evidence="3" id="KW-1185">Reference proteome</keyword>
<name>A0A918WHC1_9RHOB</name>
<sequence>MLARTTPRQRIQAGPAPVRGMALQRLNEALYAAQCILDLIKALTAPKRQPAGTGRRWPLRLRRVPGPEDARPWK</sequence>
<dbReference type="RefSeq" id="WP_189410009.1">
    <property type="nucleotide sequence ID" value="NZ_BMYJ01000001.1"/>
</dbReference>
<accession>A0A918WHC1</accession>
<comment type="caution">
    <text evidence="2">The sequence shown here is derived from an EMBL/GenBank/DDBJ whole genome shotgun (WGS) entry which is preliminary data.</text>
</comment>
<reference evidence="2" key="2">
    <citation type="submission" date="2020-09" db="EMBL/GenBank/DDBJ databases">
        <authorList>
            <person name="Sun Q."/>
            <person name="Kim S."/>
        </authorList>
    </citation>
    <scope>NUCLEOTIDE SEQUENCE</scope>
    <source>
        <strain evidence="2">KCTC 23310</strain>
    </source>
</reference>
<reference evidence="2" key="1">
    <citation type="journal article" date="2014" name="Int. J. Syst. Evol. Microbiol.">
        <title>Complete genome sequence of Corynebacterium casei LMG S-19264T (=DSM 44701T), isolated from a smear-ripened cheese.</title>
        <authorList>
            <consortium name="US DOE Joint Genome Institute (JGI-PGF)"/>
            <person name="Walter F."/>
            <person name="Albersmeier A."/>
            <person name="Kalinowski J."/>
            <person name="Ruckert C."/>
        </authorList>
    </citation>
    <scope>NUCLEOTIDE SEQUENCE</scope>
    <source>
        <strain evidence="2">KCTC 23310</strain>
    </source>
</reference>
<protein>
    <submittedName>
        <fullName evidence="2">Uncharacterized protein</fullName>
    </submittedName>
</protein>
<dbReference type="EMBL" id="BMYJ01000001">
    <property type="protein sequence ID" value="GHC46366.1"/>
    <property type="molecule type" value="Genomic_DNA"/>
</dbReference>